<protein>
    <recommendedName>
        <fullName evidence="8">PIN domain-containing protein</fullName>
    </recommendedName>
</protein>
<evidence type="ECO:0000256" key="3">
    <source>
        <dbReference type="ARBA" id="ARBA00022722"/>
    </source>
</evidence>
<keyword evidence="3" id="KW-0540">Nuclease</keyword>
<organism evidence="9 10">
    <name type="scientific">Chlorogloeopsis fritschii PCC 6912</name>
    <dbReference type="NCBI Taxonomy" id="211165"/>
    <lineage>
        <taxon>Bacteria</taxon>
        <taxon>Bacillati</taxon>
        <taxon>Cyanobacteriota</taxon>
        <taxon>Cyanophyceae</taxon>
        <taxon>Nostocales</taxon>
        <taxon>Chlorogloeopsidaceae</taxon>
        <taxon>Chlorogloeopsis</taxon>
    </lineage>
</organism>
<keyword evidence="5" id="KW-0378">Hydrolase</keyword>
<evidence type="ECO:0000256" key="7">
    <source>
        <dbReference type="ARBA" id="ARBA00038093"/>
    </source>
</evidence>
<dbReference type="Pfam" id="PF01850">
    <property type="entry name" value="PIN"/>
    <property type="match status" value="1"/>
</dbReference>
<evidence type="ECO:0000256" key="6">
    <source>
        <dbReference type="ARBA" id="ARBA00022842"/>
    </source>
</evidence>
<dbReference type="PANTHER" id="PTHR33653:SF1">
    <property type="entry name" value="RIBONUCLEASE VAPC2"/>
    <property type="match status" value="1"/>
</dbReference>
<evidence type="ECO:0000256" key="5">
    <source>
        <dbReference type="ARBA" id="ARBA00022801"/>
    </source>
</evidence>
<dbReference type="Proteomes" id="UP000268857">
    <property type="component" value="Unassembled WGS sequence"/>
</dbReference>
<accession>A0A433NDP5</accession>
<dbReference type="GO" id="GO:0016787">
    <property type="term" value="F:hydrolase activity"/>
    <property type="evidence" value="ECO:0007669"/>
    <property type="project" value="UniProtKB-KW"/>
</dbReference>
<dbReference type="GO" id="GO:0046872">
    <property type="term" value="F:metal ion binding"/>
    <property type="evidence" value="ECO:0007669"/>
    <property type="project" value="UniProtKB-KW"/>
</dbReference>
<dbReference type="InterPro" id="IPR002716">
    <property type="entry name" value="PIN_dom"/>
</dbReference>
<gene>
    <name evidence="9" type="ORF">PCC6912_30380</name>
</gene>
<reference evidence="9 10" key="1">
    <citation type="journal article" date="2019" name="Genome Biol. Evol.">
        <title>Day and night: Metabolic profiles and evolutionary relationships of six axenic non-marine cyanobacteria.</title>
        <authorList>
            <person name="Will S.E."/>
            <person name="Henke P."/>
            <person name="Boedeker C."/>
            <person name="Huang S."/>
            <person name="Brinkmann H."/>
            <person name="Rohde M."/>
            <person name="Jarek M."/>
            <person name="Friedl T."/>
            <person name="Seufert S."/>
            <person name="Schumacher M."/>
            <person name="Overmann J."/>
            <person name="Neumann-Schaal M."/>
            <person name="Petersen J."/>
        </authorList>
    </citation>
    <scope>NUCLEOTIDE SEQUENCE [LARGE SCALE GENOMIC DNA]</scope>
    <source>
        <strain evidence="9 10">PCC 6912</strain>
    </source>
</reference>
<evidence type="ECO:0000256" key="2">
    <source>
        <dbReference type="ARBA" id="ARBA00022649"/>
    </source>
</evidence>
<comment type="cofactor">
    <cofactor evidence="1">
        <name>Mg(2+)</name>
        <dbReference type="ChEBI" id="CHEBI:18420"/>
    </cofactor>
</comment>
<proteinExistence type="inferred from homology"/>
<evidence type="ECO:0000313" key="9">
    <source>
        <dbReference type="EMBL" id="RUR80178.1"/>
    </source>
</evidence>
<dbReference type="SUPFAM" id="SSF88723">
    <property type="entry name" value="PIN domain-like"/>
    <property type="match status" value="1"/>
</dbReference>
<evidence type="ECO:0000313" key="10">
    <source>
        <dbReference type="Proteomes" id="UP000268857"/>
    </source>
</evidence>
<keyword evidence="4" id="KW-0479">Metal-binding</keyword>
<dbReference type="InterPro" id="IPR050556">
    <property type="entry name" value="Type_II_TA_system_RNase"/>
</dbReference>
<dbReference type="STRING" id="211165.GCA_000317285_01410"/>
<dbReference type="AlphaFoldDB" id="A0A433NDP5"/>
<dbReference type="EMBL" id="RSCJ01000011">
    <property type="protein sequence ID" value="RUR80178.1"/>
    <property type="molecule type" value="Genomic_DNA"/>
</dbReference>
<dbReference type="InterPro" id="IPR029060">
    <property type="entry name" value="PIN-like_dom_sf"/>
</dbReference>
<name>A0A433NDP5_CHLFR</name>
<evidence type="ECO:0000259" key="8">
    <source>
        <dbReference type="Pfam" id="PF01850"/>
    </source>
</evidence>
<dbReference type="GO" id="GO:0004518">
    <property type="term" value="F:nuclease activity"/>
    <property type="evidence" value="ECO:0007669"/>
    <property type="project" value="UniProtKB-KW"/>
</dbReference>
<dbReference type="Gene3D" id="3.40.50.1010">
    <property type="entry name" value="5'-nuclease"/>
    <property type="match status" value="1"/>
</dbReference>
<comment type="caution">
    <text evidence="9">The sequence shown here is derived from an EMBL/GenBank/DDBJ whole genome shotgun (WGS) entry which is preliminary data.</text>
</comment>
<sequence>MEVVQGWHKRQREDKVQAFLATLATEDILILKLPDAELAGRIYADLERTGQPIGYPDSMIAAIALRRNLTLVTGNLAHYSRIQALGYPLRLDNWRT</sequence>
<keyword evidence="2" id="KW-1277">Toxin-antitoxin system</keyword>
<keyword evidence="10" id="KW-1185">Reference proteome</keyword>
<keyword evidence="6" id="KW-0460">Magnesium</keyword>
<evidence type="ECO:0000256" key="1">
    <source>
        <dbReference type="ARBA" id="ARBA00001946"/>
    </source>
</evidence>
<comment type="similarity">
    <text evidence="7">Belongs to the PINc/VapC protein family.</text>
</comment>
<dbReference type="PANTHER" id="PTHR33653">
    <property type="entry name" value="RIBONUCLEASE VAPC2"/>
    <property type="match status" value="1"/>
</dbReference>
<feature type="domain" description="PIN" evidence="8">
    <location>
        <begin position="2"/>
        <end position="75"/>
    </location>
</feature>
<evidence type="ECO:0000256" key="4">
    <source>
        <dbReference type="ARBA" id="ARBA00022723"/>
    </source>
</evidence>